<evidence type="ECO:0000259" key="2">
    <source>
        <dbReference type="Pfam" id="PF00134"/>
    </source>
</evidence>
<proteinExistence type="predicted"/>
<sequence length="91" mass="10363">RICAASLFLACKVEEFPRTLRDVIENTGKVLRRKKAEELTKEMIEQYAEDIVLHENILLSTLGFSLMVDHPHPIIIKTIQALGSMLNDVFP</sequence>
<gene>
    <name evidence="3" type="ORF">UJA718_LOCUS38023</name>
</gene>
<keyword evidence="4" id="KW-1185">Reference proteome</keyword>
<feature type="non-terminal residue" evidence="3">
    <location>
        <position position="1"/>
    </location>
</feature>
<dbReference type="InterPro" id="IPR043198">
    <property type="entry name" value="Cyclin/Ssn8"/>
</dbReference>
<comment type="caution">
    <text evidence="3">The sequence shown here is derived from an EMBL/GenBank/DDBJ whole genome shotgun (WGS) entry which is preliminary data.</text>
</comment>
<feature type="domain" description="Cyclin N-terminal" evidence="2">
    <location>
        <begin position="2"/>
        <end position="66"/>
    </location>
</feature>
<dbReference type="Proteomes" id="UP000663873">
    <property type="component" value="Unassembled WGS sequence"/>
</dbReference>
<keyword evidence="1" id="KW-0195">Cyclin</keyword>
<dbReference type="Pfam" id="PF00134">
    <property type="entry name" value="Cyclin_N"/>
    <property type="match status" value="1"/>
</dbReference>
<organism evidence="3 4">
    <name type="scientific">Rotaria socialis</name>
    <dbReference type="NCBI Taxonomy" id="392032"/>
    <lineage>
        <taxon>Eukaryota</taxon>
        <taxon>Metazoa</taxon>
        <taxon>Spiralia</taxon>
        <taxon>Gnathifera</taxon>
        <taxon>Rotifera</taxon>
        <taxon>Eurotatoria</taxon>
        <taxon>Bdelloidea</taxon>
        <taxon>Philodinida</taxon>
        <taxon>Philodinidae</taxon>
        <taxon>Rotaria</taxon>
    </lineage>
</organism>
<evidence type="ECO:0000256" key="1">
    <source>
        <dbReference type="ARBA" id="ARBA00023127"/>
    </source>
</evidence>
<dbReference type="Gene3D" id="1.10.472.10">
    <property type="entry name" value="Cyclin-like"/>
    <property type="match status" value="1"/>
</dbReference>
<dbReference type="GO" id="GO:0006357">
    <property type="term" value="P:regulation of transcription by RNA polymerase II"/>
    <property type="evidence" value="ECO:0007669"/>
    <property type="project" value="InterPro"/>
</dbReference>
<dbReference type="InterPro" id="IPR006671">
    <property type="entry name" value="Cyclin_N"/>
</dbReference>
<dbReference type="PANTHER" id="PTHR10026">
    <property type="entry name" value="CYCLIN"/>
    <property type="match status" value="1"/>
</dbReference>
<evidence type="ECO:0000313" key="3">
    <source>
        <dbReference type="EMBL" id="CAF4735213.1"/>
    </source>
</evidence>
<reference evidence="3" key="1">
    <citation type="submission" date="2021-02" db="EMBL/GenBank/DDBJ databases">
        <authorList>
            <person name="Nowell W R."/>
        </authorList>
    </citation>
    <scope>NUCLEOTIDE SEQUENCE</scope>
</reference>
<evidence type="ECO:0000313" key="4">
    <source>
        <dbReference type="Proteomes" id="UP000663873"/>
    </source>
</evidence>
<protein>
    <recommendedName>
        <fullName evidence="2">Cyclin N-terminal domain-containing protein</fullName>
    </recommendedName>
</protein>
<dbReference type="AlphaFoldDB" id="A0A821KQV1"/>
<dbReference type="EMBL" id="CAJOBP010038433">
    <property type="protein sequence ID" value="CAF4735213.1"/>
    <property type="molecule type" value="Genomic_DNA"/>
</dbReference>
<accession>A0A821KQV1</accession>
<dbReference type="InterPro" id="IPR036915">
    <property type="entry name" value="Cyclin-like_sf"/>
</dbReference>
<dbReference type="GO" id="GO:0016538">
    <property type="term" value="F:cyclin-dependent protein serine/threonine kinase regulator activity"/>
    <property type="evidence" value="ECO:0007669"/>
    <property type="project" value="InterPro"/>
</dbReference>
<dbReference type="SUPFAM" id="SSF47954">
    <property type="entry name" value="Cyclin-like"/>
    <property type="match status" value="1"/>
</dbReference>
<name>A0A821KQV1_9BILA</name>